<sequence length="209" mass="22524">MRREDGVDAASGVSFGEQVAAPQRLAPCGSTAVGKELGDEGGPSASGAVASRRRMRRRTRQAGEWTTLARAHLRCSDAALMLCIRMLHVRQGSVSSSVLTLWRRELAELPRFYARLYPLLSPEALQVPRVDSLRSHCCPTVASLAALFSKPIERTIPPVGLAPLAELTRDALARLEARPHPKEGPLAIRKPTALFWRGGAAQFGVPSGA</sequence>
<evidence type="ECO:0000313" key="3">
    <source>
        <dbReference type="Proteomes" id="UP001515480"/>
    </source>
</evidence>
<dbReference type="EMBL" id="JBGBPQ010000030">
    <property type="protein sequence ID" value="KAL1496084.1"/>
    <property type="molecule type" value="Genomic_DNA"/>
</dbReference>
<feature type="region of interest" description="Disordered" evidence="1">
    <location>
        <begin position="31"/>
        <end position="56"/>
    </location>
</feature>
<proteinExistence type="predicted"/>
<organism evidence="2 3">
    <name type="scientific">Prymnesium parvum</name>
    <name type="common">Toxic golden alga</name>
    <dbReference type="NCBI Taxonomy" id="97485"/>
    <lineage>
        <taxon>Eukaryota</taxon>
        <taxon>Haptista</taxon>
        <taxon>Haptophyta</taxon>
        <taxon>Prymnesiophyceae</taxon>
        <taxon>Prymnesiales</taxon>
        <taxon>Prymnesiaceae</taxon>
        <taxon>Prymnesium</taxon>
    </lineage>
</organism>
<name>A0AB34IEV0_PRYPA</name>
<evidence type="ECO:0000256" key="1">
    <source>
        <dbReference type="SAM" id="MobiDB-lite"/>
    </source>
</evidence>
<evidence type="ECO:0000313" key="2">
    <source>
        <dbReference type="EMBL" id="KAL1496084.1"/>
    </source>
</evidence>
<comment type="caution">
    <text evidence="2">The sequence shown here is derived from an EMBL/GenBank/DDBJ whole genome shotgun (WGS) entry which is preliminary data.</text>
</comment>
<dbReference type="Proteomes" id="UP001515480">
    <property type="component" value="Unassembled WGS sequence"/>
</dbReference>
<reference evidence="2 3" key="1">
    <citation type="journal article" date="2024" name="Science">
        <title>Giant polyketide synthase enzymes in the biosynthesis of giant marine polyether toxins.</title>
        <authorList>
            <person name="Fallon T.R."/>
            <person name="Shende V.V."/>
            <person name="Wierzbicki I.H."/>
            <person name="Pendleton A.L."/>
            <person name="Watervoot N.F."/>
            <person name="Auber R.P."/>
            <person name="Gonzalez D.J."/>
            <person name="Wisecaver J.H."/>
            <person name="Moore B.S."/>
        </authorList>
    </citation>
    <scope>NUCLEOTIDE SEQUENCE [LARGE SCALE GENOMIC DNA]</scope>
    <source>
        <strain evidence="2 3">12B1</strain>
    </source>
</reference>
<gene>
    <name evidence="2" type="ORF">AB1Y20_014711</name>
</gene>
<dbReference type="AlphaFoldDB" id="A0AB34IEV0"/>
<accession>A0AB34IEV0</accession>
<keyword evidence="3" id="KW-1185">Reference proteome</keyword>
<protein>
    <submittedName>
        <fullName evidence="2">Uncharacterized protein</fullName>
    </submittedName>
</protein>